<sequence length="440" mass="49315">MSDKSENHFGIHAKWIYTANSKQELLEDHILLIKDGFIDEIVPFKSFSNDEDLNILNLGESLITPGLINAHTHSAMTFLKGISDDQRLNDWLEKSIWPSEAKLLSHDLVFDASQLACLEMLSSGITTFNDMYFFPDATAKAATVVGMRANIGLVFIEFKSGYANDFTDYLDKGLKFRDDFRGEESITTALAPHAPYTVSDDSFLKIRTYADQLGMNIHCHMHETEWEIKNSIEQHNVRPLTRLDSLGLLGPDFIAVHCVHLDSSDLEIIKKKQINIVSCPVSNMKLASGMPKINTMLNNAQNVAIGTDGSASNNKLSLFDDLKLSALLQRSEIGVKEFLNSKNLFDMATINAANTLNMQDQIGSIEKNKKADLVSFNLSDIHLQPIYDPLSTLIYSGGRDNVQNVWVNGNLKYSNKEFINDVDVESCINKIKLWKNKIST</sequence>
<dbReference type="EMBL" id="CP011002">
    <property type="protein sequence ID" value="AKO66339.1"/>
    <property type="molecule type" value="Genomic_DNA"/>
</dbReference>
<dbReference type="OrthoDB" id="9807210at2"/>
<evidence type="ECO:0000313" key="6">
    <source>
        <dbReference type="EMBL" id="AKO66339.1"/>
    </source>
</evidence>
<dbReference type="Gene3D" id="3.20.20.140">
    <property type="entry name" value="Metal-dependent hydrolases"/>
    <property type="match status" value="1"/>
</dbReference>
<dbReference type="PANTHER" id="PTHR43794">
    <property type="entry name" value="AMINOHYDROLASE SSNA-RELATED"/>
    <property type="match status" value="1"/>
</dbReference>
<dbReference type="InterPro" id="IPR050287">
    <property type="entry name" value="MTA/SAH_deaminase"/>
</dbReference>
<dbReference type="FunFam" id="3.20.20.140:FF:000014">
    <property type="entry name" value="5-methylthioadenosine/S-adenosylhomocysteine deaminase"/>
    <property type="match status" value="1"/>
</dbReference>
<dbReference type="Pfam" id="PF01979">
    <property type="entry name" value="Amidohydro_1"/>
    <property type="match status" value="1"/>
</dbReference>
<dbReference type="PANTHER" id="PTHR43794:SF11">
    <property type="entry name" value="AMIDOHYDROLASE-RELATED DOMAIN-CONTAINING PROTEIN"/>
    <property type="match status" value="1"/>
</dbReference>
<keyword evidence="3" id="KW-0378">Hydrolase</keyword>
<protein>
    <recommendedName>
        <fullName evidence="5">Amidohydrolase-related domain-containing protein</fullName>
    </recommendedName>
</protein>
<evidence type="ECO:0000256" key="4">
    <source>
        <dbReference type="ARBA" id="ARBA00022833"/>
    </source>
</evidence>
<evidence type="ECO:0000256" key="1">
    <source>
        <dbReference type="ARBA" id="ARBA00006745"/>
    </source>
</evidence>
<dbReference type="SUPFAM" id="SSF51556">
    <property type="entry name" value="Metallo-dependent hydrolases"/>
    <property type="match status" value="1"/>
</dbReference>
<comment type="similarity">
    <text evidence="1">Belongs to the metallo-dependent hydrolases superfamily. ATZ/TRZ family.</text>
</comment>
<dbReference type="Gene3D" id="2.30.40.10">
    <property type="entry name" value="Urease, subunit C, domain 1"/>
    <property type="match status" value="1"/>
</dbReference>
<proteinExistence type="inferred from homology"/>
<keyword evidence="2" id="KW-0479">Metal-binding</keyword>
<dbReference type="PATRIC" id="fig|1623450.3.peg.1338"/>
<keyword evidence="4" id="KW-0862">Zinc</keyword>
<dbReference type="CDD" id="cd01298">
    <property type="entry name" value="ATZ_TRZ_like"/>
    <property type="match status" value="1"/>
</dbReference>
<dbReference type="InterPro" id="IPR032466">
    <property type="entry name" value="Metal_Hydrolase"/>
</dbReference>
<dbReference type="InterPro" id="IPR006680">
    <property type="entry name" value="Amidohydro-rel"/>
</dbReference>
<dbReference type="GO" id="GO:0019239">
    <property type="term" value="F:deaminase activity"/>
    <property type="evidence" value="ECO:0007669"/>
    <property type="project" value="UniProtKB-ARBA"/>
</dbReference>
<evidence type="ECO:0000313" key="7">
    <source>
        <dbReference type="Proteomes" id="UP000066549"/>
    </source>
</evidence>
<dbReference type="Proteomes" id="UP000066549">
    <property type="component" value="Chromosome"/>
</dbReference>
<accession>A0A0H4J0M5</accession>
<evidence type="ECO:0000256" key="3">
    <source>
        <dbReference type="ARBA" id="ARBA00022801"/>
    </source>
</evidence>
<dbReference type="InterPro" id="IPR011059">
    <property type="entry name" value="Metal-dep_hydrolase_composite"/>
</dbReference>
<organism evidence="6 7">
    <name type="scientific">Methylophilales bacterium MBRS-H7</name>
    <dbReference type="NCBI Taxonomy" id="1623450"/>
    <lineage>
        <taxon>Bacteria</taxon>
        <taxon>Pseudomonadati</taxon>
        <taxon>Pseudomonadota</taxon>
        <taxon>Betaproteobacteria</taxon>
        <taxon>Nitrosomonadales</taxon>
        <taxon>OM43 clade</taxon>
    </lineage>
</organism>
<dbReference type="AlphaFoldDB" id="A0A0H4J0M5"/>
<dbReference type="GO" id="GO:0016814">
    <property type="term" value="F:hydrolase activity, acting on carbon-nitrogen (but not peptide) bonds, in cyclic amidines"/>
    <property type="evidence" value="ECO:0007669"/>
    <property type="project" value="UniProtKB-ARBA"/>
</dbReference>
<feature type="domain" description="Amidohydrolase-related" evidence="5">
    <location>
        <begin position="63"/>
        <end position="411"/>
    </location>
</feature>
<keyword evidence="7" id="KW-1185">Reference proteome</keyword>
<gene>
    <name evidence="6" type="ORF">VI33_06680</name>
</gene>
<evidence type="ECO:0000256" key="2">
    <source>
        <dbReference type="ARBA" id="ARBA00022723"/>
    </source>
</evidence>
<dbReference type="SUPFAM" id="SSF51338">
    <property type="entry name" value="Composite domain of metallo-dependent hydrolases"/>
    <property type="match status" value="1"/>
</dbReference>
<dbReference type="GO" id="GO:0046872">
    <property type="term" value="F:metal ion binding"/>
    <property type="evidence" value="ECO:0007669"/>
    <property type="project" value="UniProtKB-KW"/>
</dbReference>
<name>A0A0H4J0M5_9PROT</name>
<reference evidence="6 7" key="1">
    <citation type="submission" date="2015-03" db="EMBL/GenBank/DDBJ databases">
        <title>Comparative analysis of the OM43 clade including a novel species from Red Sea uncovers genomic and metabolic diversity among marine methylotrophs.</title>
        <authorList>
            <person name="Jimenez-Infante F."/>
            <person name="Ngugi D.K."/>
            <person name="Vinu M."/>
            <person name="Alam I."/>
            <person name="Kamau A."/>
            <person name="Blom J."/>
            <person name="Bajic V.B."/>
            <person name="Stingl U."/>
        </authorList>
    </citation>
    <scope>NUCLEOTIDE SEQUENCE [LARGE SCALE GENOMIC DNA]</scope>
    <source>
        <strain evidence="6 7">MBRSH7</strain>
    </source>
</reference>
<evidence type="ECO:0000259" key="5">
    <source>
        <dbReference type="Pfam" id="PF01979"/>
    </source>
</evidence>